<evidence type="ECO:0000256" key="1">
    <source>
        <dbReference type="SAM" id="SignalP"/>
    </source>
</evidence>
<keyword evidence="1" id="KW-0732">Signal</keyword>
<protein>
    <submittedName>
        <fullName evidence="2">Uncharacterized protein</fullName>
    </submittedName>
</protein>
<sequence length="121" mass="12249">MCLAVRTPVICAPLCVPAASVVEPHVMPQYGAAAAGGGTAALMPVASPTARTKVPRVASGFFMAVPSSRGTTAAAPSGRIVRRAAVEGQPGQAPDALRFGAQIRPLDGRWLRFGQGAESGP</sequence>
<name>A0ABV5FY35_9MICC</name>
<dbReference type="EMBL" id="JBHMFI010000001">
    <property type="protein sequence ID" value="MFB9071577.1"/>
    <property type="molecule type" value="Genomic_DNA"/>
</dbReference>
<organism evidence="2 3">
    <name type="scientific">Citricoccus parietis</name>
    <dbReference type="NCBI Taxonomy" id="592307"/>
    <lineage>
        <taxon>Bacteria</taxon>
        <taxon>Bacillati</taxon>
        <taxon>Actinomycetota</taxon>
        <taxon>Actinomycetes</taxon>
        <taxon>Micrococcales</taxon>
        <taxon>Micrococcaceae</taxon>
        <taxon>Citricoccus</taxon>
    </lineage>
</organism>
<gene>
    <name evidence="2" type="ORF">ACFFX0_10325</name>
</gene>
<accession>A0ABV5FY35</accession>
<keyword evidence="3" id="KW-1185">Reference proteome</keyword>
<evidence type="ECO:0000313" key="2">
    <source>
        <dbReference type="EMBL" id="MFB9071577.1"/>
    </source>
</evidence>
<evidence type="ECO:0000313" key="3">
    <source>
        <dbReference type="Proteomes" id="UP001589575"/>
    </source>
</evidence>
<comment type="caution">
    <text evidence="2">The sequence shown here is derived from an EMBL/GenBank/DDBJ whole genome shotgun (WGS) entry which is preliminary data.</text>
</comment>
<dbReference type="Proteomes" id="UP001589575">
    <property type="component" value="Unassembled WGS sequence"/>
</dbReference>
<feature type="chain" id="PRO_5046083500" evidence="1">
    <location>
        <begin position="19"/>
        <end position="121"/>
    </location>
</feature>
<reference evidence="2 3" key="1">
    <citation type="submission" date="2024-09" db="EMBL/GenBank/DDBJ databases">
        <authorList>
            <person name="Sun Q."/>
            <person name="Mori K."/>
        </authorList>
    </citation>
    <scope>NUCLEOTIDE SEQUENCE [LARGE SCALE GENOMIC DNA]</scope>
    <source>
        <strain evidence="2 3">CCM 7609</strain>
    </source>
</reference>
<feature type="signal peptide" evidence="1">
    <location>
        <begin position="1"/>
        <end position="18"/>
    </location>
</feature>
<proteinExistence type="predicted"/>